<reference evidence="3" key="2">
    <citation type="submission" date="2014-05" db="EMBL/GenBank/DDBJ databases">
        <title>Draft genome sequence of Virgibacillus massiliensis Vm-5.</title>
        <authorList>
            <person name="Khelaifia S."/>
            <person name="Croce O."/>
            <person name="Lagier J.C."/>
            <person name="Raoult D."/>
        </authorList>
    </citation>
    <scope>NUCLEOTIDE SEQUENCE [LARGE SCALE GENOMIC DNA]</scope>
    <source>
        <strain evidence="3">Vm-5</strain>
    </source>
</reference>
<feature type="domain" description="YdhG-like" evidence="1">
    <location>
        <begin position="24"/>
        <end position="114"/>
    </location>
</feature>
<dbReference type="EMBL" id="CCDP010000001">
    <property type="protein sequence ID" value="CDQ39872.1"/>
    <property type="molecule type" value="Genomic_DNA"/>
</dbReference>
<evidence type="ECO:0000313" key="2">
    <source>
        <dbReference type="EMBL" id="CDQ39872.1"/>
    </source>
</evidence>
<dbReference type="eggNOG" id="COG5649">
    <property type="taxonomic scope" value="Bacteria"/>
</dbReference>
<dbReference type="InterPro" id="IPR014922">
    <property type="entry name" value="YdhG-like"/>
</dbReference>
<dbReference type="Proteomes" id="UP000028875">
    <property type="component" value="Unassembled WGS sequence"/>
</dbReference>
<comment type="caution">
    <text evidence="2">The sequence shown here is derived from an EMBL/GenBank/DDBJ whole genome shotgun (WGS) entry which is preliminary data.</text>
</comment>
<organism evidence="2 3">
    <name type="scientific">Virgibacillus massiliensis</name>
    <dbReference type="NCBI Taxonomy" id="1462526"/>
    <lineage>
        <taxon>Bacteria</taxon>
        <taxon>Bacillati</taxon>
        <taxon>Bacillota</taxon>
        <taxon>Bacilli</taxon>
        <taxon>Bacillales</taxon>
        <taxon>Bacillaceae</taxon>
        <taxon>Virgibacillus</taxon>
    </lineage>
</organism>
<evidence type="ECO:0000259" key="1">
    <source>
        <dbReference type="Pfam" id="PF08818"/>
    </source>
</evidence>
<protein>
    <recommendedName>
        <fullName evidence="1">YdhG-like domain-containing protein</fullName>
    </recommendedName>
</protein>
<gene>
    <name evidence="2" type="ORF">BN990_02189</name>
</gene>
<name>A0A024QC69_9BACI</name>
<dbReference type="RefSeq" id="WP_038244000.1">
    <property type="nucleotide sequence ID" value="NZ_BNER01000002.1"/>
</dbReference>
<proteinExistence type="predicted"/>
<accession>A0A024QC69</accession>
<evidence type="ECO:0000313" key="3">
    <source>
        <dbReference type="Proteomes" id="UP000028875"/>
    </source>
</evidence>
<dbReference type="Pfam" id="PF08818">
    <property type="entry name" value="DUF1801"/>
    <property type="match status" value="1"/>
</dbReference>
<dbReference type="OrthoDB" id="115213at2"/>
<sequence length="119" mass="13856">MDKQRTMKEVDQLIDDLPDNIQTITITLRKMILEASPKLVEVWKWSMPNYMYNGLVCYIQTAKEHVNLGFHKGNELQDKYHLLQGTGKTMRSIKIRKLEDIQSEEFTSIIKAAITLNES</sequence>
<reference evidence="2 3" key="1">
    <citation type="submission" date="2014-03" db="EMBL/GenBank/DDBJ databases">
        <authorList>
            <person name="Urmite Genomes U."/>
        </authorList>
    </citation>
    <scope>NUCLEOTIDE SEQUENCE [LARGE SCALE GENOMIC DNA]</scope>
    <source>
        <strain evidence="2 3">Vm-5</strain>
    </source>
</reference>
<keyword evidence="3" id="KW-1185">Reference proteome</keyword>
<dbReference type="SUPFAM" id="SSF159888">
    <property type="entry name" value="YdhG-like"/>
    <property type="match status" value="1"/>
</dbReference>
<dbReference type="AlphaFoldDB" id="A0A024QC69"/>
<dbReference type="Gene3D" id="3.90.1150.200">
    <property type="match status" value="1"/>
</dbReference>
<dbReference type="STRING" id="1462526.BN990_02189"/>